<keyword evidence="1" id="KW-0472">Membrane</keyword>
<keyword evidence="3" id="KW-1185">Reference proteome</keyword>
<feature type="transmembrane region" description="Helical" evidence="1">
    <location>
        <begin position="250"/>
        <end position="269"/>
    </location>
</feature>
<dbReference type="EMBL" id="CH476619">
    <property type="protein sequence ID" value="EEP82650.1"/>
    <property type="molecule type" value="Genomic_DNA"/>
</dbReference>
<dbReference type="KEGG" id="ure:UREG_07515"/>
<reference evidence="3" key="1">
    <citation type="journal article" date="2009" name="Genome Res.">
        <title>Comparative genomic analyses of the human fungal pathogens Coccidioides and their relatives.</title>
        <authorList>
            <person name="Sharpton T.J."/>
            <person name="Stajich J.E."/>
            <person name="Rounsley S.D."/>
            <person name="Gardner M.J."/>
            <person name="Wortman J.R."/>
            <person name="Jordar V.S."/>
            <person name="Maiti R."/>
            <person name="Kodira C.D."/>
            <person name="Neafsey D.E."/>
            <person name="Zeng Q."/>
            <person name="Hung C.-Y."/>
            <person name="McMahan C."/>
            <person name="Muszewska A."/>
            <person name="Grynberg M."/>
            <person name="Mandel M.A."/>
            <person name="Kellner E.M."/>
            <person name="Barker B.M."/>
            <person name="Galgiani J.N."/>
            <person name="Orbach M.J."/>
            <person name="Kirkland T.N."/>
            <person name="Cole G.T."/>
            <person name="Henn M.R."/>
            <person name="Birren B.W."/>
            <person name="Taylor J.W."/>
        </authorList>
    </citation>
    <scope>NUCLEOTIDE SEQUENCE [LARGE SCALE GENOMIC DNA]</scope>
    <source>
        <strain evidence="3">UAMH 1704</strain>
    </source>
</reference>
<dbReference type="Proteomes" id="UP000002058">
    <property type="component" value="Unassembled WGS sequence"/>
</dbReference>
<gene>
    <name evidence="2" type="ORF">UREG_07515</name>
</gene>
<feature type="transmembrane region" description="Helical" evidence="1">
    <location>
        <begin position="125"/>
        <end position="145"/>
    </location>
</feature>
<dbReference type="GeneID" id="8443885"/>
<dbReference type="HOGENOM" id="CLU_026024_0_0_1"/>
<keyword evidence="1" id="KW-0812">Transmembrane</keyword>
<dbReference type="InParanoid" id="C4JZB4"/>
<organism evidence="2 3">
    <name type="scientific">Uncinocarpus reesii (strain UAMH 1704)</name>
    <dbReference type="NCBI Taxonomy" id="336963"/>
    <lineage>
        <taxon>Eukaryota</taxon>
        <taxon>Fungi</taxon>
        <taxon>Dikarya</taxon>
        <taxon>Ascomycota</taxon>
        <taxon>Pezizomycotina</taxon>
        <taxon>Eurotiomycetes</taxon>
        <taxon>Eurotiomycetidae</taxon>
        <taxon>Onygenales</taxon>
        <taxon>Onygenaceae</taxon>
        <taxon>Uncinocarpus</taxon>
    </lineage>
</organism>
<dbReference type="OMA" id="DWWGVSA"/>
<keyword evidence="1" id="KW-1133">Transmembrane helix</keyword>
<evidence type="ECO:0000313" key="2">
    <source>
        <dbReference type="EMBL" id="EEP82650.1"/>
    </source>
</evidence>
<dbReference type="AlphaFoldDB" id="C4JZB4"/>
<feature type="transmembrane region" description="Helical" evidence="1">
    <location>
        <begin position="151"/>
        <end position="171"/>
    </location>
</feature>
<dbReference type="OrthoDB" id="2956246at2759"/>
<name>C4JZB4_UNCRE</name>
<sequence length="338" mass="37227">MAPLKLLSFPELPNLSLDAAGLVALADIATLQERTALMGRSQLLDALVVCPGIHRQQMATSLNGGEYPVCGSLTDDYVFRVENPATVFFLQKVSRSGHLTPLWVSLNPAGNKWYKFLGLGQFTDTISAILYFTAVTLAVGVIIVLALSRDWWGLSVILLLVVARFINILVIHRRSVPGWFGVKEEGRSGDLLILLSQDRWVRLRGAVDDLKAVTAGQWMRDPQLAENWISAVATVIVYLDAALASNASQLAKILILALLIISVGLLAVVNSRTDSLQMHGRIIKLDGEPKSYERRLKLAEELIRETGRRGWALRMGMVVDDEKCQKTDTNISVEEVAL</sequence>
<protein>
    <submittedName>
        <fullName evidence="2">Uncharacterized protein</fullName>
    </submittedName>
</protein>
<dbReference type="RefSeq" id="XP_002582742.1">
    <property type="nucleotide sequence ID" value="XM_002582696.1"/>
</dbReference>
<dbReference type="eggNOG" id="ENOG502QTB6">
    <property type="taxonomic scope" value="Eukaryota"/>
</dbReference>
<evidence type="ECO:0000313" key="3">
    <source>
        <dbReference type="Proteomes" id="UP000002058"/>
    </source>
</evidence>
<evidence type="ECO:0000256" key="1">
    <source>
        <dbReference type="SAM" id="Phobius"/>
    </source>
</evidence>
<accession>C4JZB4</accession>
<proteinExistence type="predicted"/>
<dbReference type="VEuPathDB" id="FungiDB:UREG_07515"/>